<gene>
    <name evidence="2" type="primary">mobB</name>
    <name evidence="2" type="ORF">GBM95_02785</name>
</gene>
<dbReference type="SUPFAM" id="SSF52540">
    <property type="entry name" value="P-loop containing nucleoside triphosphate hydrolases"/>
    <property type="match status" value="1"/>
</dbReference>
<dbReference type="InterPro" id="IPR027417">
    <property type="entry name" value="P-loop_NTPase"/>
</dbReference>
<dbReference type="CDD" id="cd03116">
    <property type="entry name" value="MobB"/>
    <property type="match status" value="1"/>
</dbReference>
<dbReference type="InterPro" id="IPR052539">
    <property type="entry name" value="MGD_biosynthesis_adapter"/>
</dbReference>
<organism evidence="2 3">
    <name type="scientific">Sutterella seckii</name>
    <dbReference type="NCBI Taxonomy" id="1944635"/>
    <lineage>
        <taxon>Bacteria</taxon>
        <taxon>Pseudomonadati</taxon>
        <taxon>Pseudomonadota</taxon>
        <taxon>Betaproteobacteria</taxon>
        <taxon>Burkholderiales</taxon>
        <taxon>Sutterellaceae</taxon>
        <taxon>Sutterella</taxon>
    </lineage>
</organism>
<dbReference type="GO" id="GO:0006777">
    <property type="term" value="P:Mo-molybdopterin cofactor biosynthetic process"/>
    <property type="evidence" value="ECO:0007669"/>
    <property type="project" value="InterPro"/>
</dbReference>
<feature type="domain" description="Molybdopterin-guanine dinucleotide biosynthesis protein B (MobB)" evidence="1">
    <location>
        <begin position="10"/>
        <end position="131"/>
    </location>
</feature>
<dbReference type="EMBL" id="WEHX01000008">
    <property type="protein sequence ID" value="KAB7662422.1"/>
    <property type="molecule type" value="Genomic_DNA"/>
</dbReference>
<comment type="caution">
    <text evidence="2">The sequence shown here is derived from an EMBL/GenBank/DDBJ whole genome shotgun (WGS) entry which is preliminary data.</text>
</comment>
<dbReference type="OrthoDB" id="9804758at2"/>
<reference evidence="2 3" key="1">
    <citation type="submission" date="2019-10" db="EMBL/GenBank/DDBJ databases">
        <title>Genome diversity of Sutterella seckii.</title>
        <authorList>
            <person name="Chaplin A.V."/>
            <person name="Sokolova S.R."/>
            <person name="Mosin K.A."/>
            <person name="Ivanova E.L."/>
            <person name="Kochetkova T.O."/>
            <person name="Goltsov A.Y."/>
            <person name="Trofimov D.Y."/>
            <person name="Efimov B.A."/>
        </authorList>
    </citation>
    <scope>NUCLEOTIDE SEQUENCE [LARGE SCALE GENOMIC DNA]</scope>
    <source>
        <strain evidence="2 3">ASD393</strain>
    </source>
</reference>
<name>A0A6I1EP18_9BURK</name>
<sequence>MISRKKPFAVGFIGRSGSGKTTLAEKVLAELVRRGRRVSAIKDAHHGIDLDRPGKDTWRYREAGASRVILRTAERWAVMSETPEGPAPLAELMELAGEADIILIEGFKHEGSFPRIEVRRREAAKEPPLAERGGLKNPPVAVATDFEEPGFEGIPRLSLNDPQAVADFIEDLMSGETAREIRHGSF</sequence>
<dbReference type="InterPro" id="IPR004435">
    <property type="entry name" value="MobB_dom"/>
</dbReference>
<dbReference type="AlphaFoldDB" id="A0A6I1EP18"/>
<protein>
    <submittedName>
        <fullName evidence="2">Molybdopterin-guanine dinucleotide biosynthesis protein B</fullName>
    </submittedName>
</protein>
<dbReference type="PANTHER" id="PTHR40072">
    <property type="entry name" value="MOLYBDOPTERIN-GUANINE DINUCLEOTIDE BIOSYNTHESIS ADAPTER PROTEIN-RELATED"/>
    <property type="match status" value="1"/>
</dbReference>
<dbReference type="NCBIfam" id="TIGR00176">
    <property type="entry name" value="mobB"/>
    <property type="match status" value="1"/>
</dbReference>
<evidence type="ECO:0000313" key="3">
    <source>
        <dbReference type="Proteomes" id="UP000430564"/>
    </source>
</evidence>
<dbReference type="Pfam" id="PF03205">
    <property type="entry name" value="MobB"/>
    <property type="match status" value="1"/>
</dbReference>
<evidence type="ECO:0000313" key="2">
    <source>
        <dbReference type="EMBL" id="KAB7662422.1"/>
    </source>
</evidence>
<dbReference type="GO" id="GO:0005525">
    <property type="term" value="F:GTP binding"/>
    <property type="evidence" value="ECO:0007669"/>
    <property type="project" value="InterPro"/>
</dbReference>
<accession>A0A6I1EP18</accession>
<dbReference type="PANTHER" id="PTHR40072:SF1">
    <property type="entry name" value="MOLYBDOPTERIN-GUANINE DINUCLEOTIDE BIOSYNTHESIS ADAPTER PROTEIN"/>
    <property type="match status" value="1"/>
</dbReference>
<dbReference type="Gene3D" id="3.40.50.300">
    <property type="entry name" value="P-loop containing nucleotide triphosphate hydrolases"/>
    <property type="match status" value="1"/>
</dbReference>
<dbReference type="RefSeq" id="WP_152157686.1">
    <property type="nucleotide sequence ID" value="NZ_WEHX01000008.1"/>
</dbReference>
<evidence type="ECO:0000259" key="1">
    <source>
        <dbReference type="Pfam" id="PF03205"/>
    </source>
</evidence>
<proteinExistence type="predicted"/>
<dbReference type="Proteomes" id="UP000430564">
    <property type="component" value="Unassembled WGS sequence"/>
</dbReference>